<evidence type="ECO:0000256" key="2">
    <source>
        <dbReference type="ARBA" id="ARBA00022618"/>
    </source>
</evidence>
<dbReference type="Proteomes" id="UP001202328">
    <property type="component" value="Unassembled WGS sequence"/>
</dbReference>
<protein>
    <recommendedName>
        <fullName evidence="7">Cyclin-like domain-containing protein</fullName>
    </recommendedName>
</protein>
<evidence type="ECO:0000256" key="3">
    <source>
        <dbReference type="ARBA" id="ARBA00023127"/>
    </source>
</evidence>
<comment type="similarity">
    <text evidence="1">Belongs to the cyclin family. Cyclin AB subfamily.</text>
</comment>
<keyword evidence="4" id="KW-0131">Cell cycle</keyword>
<dbReference type="InterPro" id="IPR046965">
    <property type="entry name" value="Cyclin_A/B-like"/>
</dbReference>
<dbReference type="Gene3D" id="1.10.472.10">
    <property type="entry name" value="Cyclin-like"/>
    <property type="match status" value="2"/>
</dbReference>
<dbReference type="InterPro" id="IPR039361">
    <property type="entry name" value="Cyclin"/>
</dbReference>
<dbReference type="SMART" id="SM00385">
    <property type="entry name" value="CYCLIN"/>
    <property type="match status" value="2"/>
</dbReference>
<accession>A0AAD4S4D2</accession>
<dbReference type="Pfam" id="PF00134">
    <property type="entry name" value="Cyclin_N"/>
    <property type="match status" value="1"/>
</dbReference>
<keyword evidence="9" id="KW-1185">Reference proteome</keyword>
<evidence type="ECO:0000259" key="7">
    <source>
        <dbReference type="SMART" id="SM00385"/>
    </source>
</evidence>
<dbReference type="GO" id="GO:0016538">
    <property type="term" value="F:cyclin-dependent protein serine/threonine kinase regulator activity"/>
    <property type="evidence" value="ECO:0007669"/>
    <property type="project" value="InterPro"/>
</dbReference>
<dbReference type="AlphaFoldDB" id="A0AAD4S4D2"/>
<name>A0AAD4S4D2_9MAGN</name>
<gene>
    <name evidence="8" type="ORF">MKW98_008680</name>
</gene>
<dbReference type="PANTHER" id="PTHR10177">
    <property type="entry name" value="CYCLINS"/>
    <property type="match status" value="1"/>
</dbReference>
<keyword evidence="3 5" id="KW-0195">Cyclin</keyword>
<dbReference type="InterPro" id="IPR004367">
    <property type="entry name" value="Cyclin_C-dom"/>
</dbReference>
<comment type="caution">
    <text evidence="8">The sequence shown here is derived from an EMBL/GenBank/DDBJ whole genome shotgun (WGS) entry which is preliminary data.</text>
</comment>
<feature type="domain" description="Cyclin-like" evidence="7">
    <location>
        <begin position="274"/>
        <end position="344"/>
    </location>
</feature>
<dbReference type="PIRSF" id="PIRSF001771">
    <property type="entry name" value="Cyclin_A_B_D_E"/>
    <property type="match status" value="1"/>
</dbReference>
<proteinExistence type="inferred from homology"/>
<evidence type="ECO:0000256" key="5">
    <source>
        <dbReference type="RuleBase" id="RU000383"/>
    </source>
</evidence>
<sequence>MASKAPARNSRRALGDISNLIIRGVYGKSQQVNRPVTRGFCAQLPANAQACNVENNYKKKPVIADGAAVVPERKIINKPPQKEVVVVKPVIEIRLDAEEADKEKPGTQESSVKDVQNSTSVLSPSSKVACGLADVTKKGQIVDIDAGDVGNQLAAVEYVKDLYKFYKLAEKYEDDSGRITEVHHVFKLSPETLYLAIQIIDRYLSAHLVQRKELQLLGISSLLIASKYEEIWAPTVSDLVSISERAYSKEHILGMEKSILAKLGWSLTGPTPYVFLVRFIKAAMADKEMENMAFFLTELGLMQYEMVKLCPSMLAASAVYAARCTLNKTPLWDETLNLHTGFCES</sequence>
<dbReference type="Pfam" id="PF02984">
    <property type="entry name" value="Cyclin_C"/>
    <property type="match status" value="1"/>
</dbReference>
<dbReference type="GO" id="GO:0051301">
    <property type="term" value="P:cell division"/>
    <property type="evidence" value="ECO:0007669"/>
    <property type="project" value="UniProtKB-KW"/>
</dbReference>
<evidence type="ECO:0000256" key="4">
    <source>
        <dbReference type="ARBA" id="ARBA00023306"/>
    </source>
</evidence>
<organism evidence="8 9">
    <name type="scientific">Papaver atlanticum</name>
    <dbReference type="NCBI Taxonomy" id="357466"/>
    <lineage>
        <taxon>Eukaryota</taxon>
        <taxon>Viridiplantae</taxon>
        <taxon>Streptophyta</taxon>
        <taxon>Embryophyta</taxon>
        <taxon>Tracheophyta</taxon>
        <taxon>Spermatophyta</taxon>
        <taxon>Magnoliopsida</taxon>
        <taxon>Ranunculales</taxon>
        <taxon>Papaveraceae</taxon>
        <taxon>Papaveroideae</taxon>
        <taxon>Papaver</taxon>
    </lineage>
</organism>
<evidence type="ECO:0000256" key="1">
    <source>
        <dbReference type="ARBA" id="ARBA00006955"/>
    </source>
</evidence>
<keyword evidence="2" id="KW-0132">Cell division</keyword>
<feature type="region of interest" description="Disordered" evidence="6">
    <location>
        <begin position="98"/>
        <end position="117"/>
    </location>
</feature>
<dbReference type="GO" id="GO:0044772">
    <property type="term" value="P:mitotic cell cycle phase transition"/>
    <property type="evidence" value="ECO:0007669"/>
    <property type="project" value="InterPro"/>
</dbReference>
<reference evidence="8" key="1">
    <citation type="submission" date="2022-04" db="EMBL/GenBank/DDBJ databases">
        <title>A functionally conserved STORR gene fusion in Papaver species that diverged 16.8 million years ago.</title>
        <authorList>
            <person name="Catania T."/>
        </authorList>
    </citation>
    <scope>NUCLEOTIDE SEQUENCE</scope>
    <source>
        <strain evidence="8">S-188037</strain>
    </source>
</reference>
<dbReference type="InterPro" id="IPR013763">
    <property type="entry name" value="Cyclin-like_dom"/>
</dbReference>
<dbReference type="InterPro" id="IPR006671">
    <property type="entry name" value="Cyclin_N"/>
</dbReference>
<dbReference type="EMBL" id="JAJJMB010014087">
    <property type="protein sequence ID" value="KAI3862840.1"/>
    <property type="molecule type" value="Genomic_DNA"/>
</dbReference>
<dbReference type="FunFam" id="1.10.472.10:FF:000001">
    <property type="entry name" value="G2/mitotic-specific cyclin"/>
    <property type="match status" value="1"/>
</dbReference>
<evidence type="ECO:0000256" key="6">
    <source>
        <dbReference type="SAM" id="MobiDB-lite"/>
    </source>
</evidence>
<dbReference type="InterPro" id="IPR036915">
    <property type="entry name" value="Cyclin-like_sf"/>
</dbReference>
<feature type="domain" description="Cyclin-like" evidence="7">
    <location>
        <begin position="177"/>
        <end position="261"/>
    </location>
</feature>
<feature type="compositionally biased region" description="Polar residues" evidence="6">
    <location>
        <begin position="107"/>
        <end position="117"/>
    </location>
</feature>
<dbReference type="SUPFAM" id="SSF47954">
    <property type="entry name" value="Cyclin-like"/>
    <property type="match status" value="2"/>
</dbReference>
<evidence type="ECO:0000313" key="8">
    <source>
        <dbReference type="EMBL" id="KAI3862840.1"/>
    </source>
</evidence>
<evidence type="ECO:0000313" key="9">
    <source>
        <dbReference type="Proteomes" id="UP001202328"/>
    </source>
</evidence>